<proteinExistence type="predicted"/>
<dbReference type="SUPFAM" id="SSF46626">
    <property type="entry name" value="Cytochrome c"/>
    <property type="match status" value="1"/>
</dbReference>
<feature type="signal peptide" evidence="1">
    <location>
        <begin position="1"/>
        <end position="27"/>
    </location>
</feature>
<dbReference type="Proteomes" id="UP000284395">
    <property type="component" value="Unassembled WGS sequence"/>
</dbReference>
<keyword evidence="3" id="KW-1185">Reference proteome</keyword>
<sequence length="170" mass="18314">MLRQNICLFTGLALVCGAIFAAAGTTAATPRMTTAQSDYVEFCAGCHGISGSSAPAPVPELRSRVGYFMCNDEARDYLIRLPNVAHAPIRDSQELADLMNFVIFNLGGDSVPDDARPFQAEEVARLRARPLRAGAPLLAMREKLVADLILACGAPDNLQAFYAQKDNIAR</sequence>
<dbReference type="AlphaFoldDB" id="A0A420EQK2"/>
<protein>
    <submittedName>
        <fullName evidence="2">Cytochrome C</fullName>
    </submittedName>
</protein>
<dbReference type="InterPro" id="IPR036909">
    <property type="entry name" value="Cyt_c-like_dom_sf"/>
</dbReference>
<evidence type="ECO:0000256" key="1">
    <source>
        <dbReference type="SAM" id="SignalP"/>
    </source>
</evidence>
<name>A0A420EQK2_9SPHN</name>
<evidence type="ECO:0000313" key="2">
    <source>
        <dbReference type="EMBL" id="RKF22952.1"/>
    </source>
</evidence>
<keyword evidence="1" id="KW-0732">Signal</keyword>
<feature type="chain" id="PRO_5019179688" evidence="1">
    <location>
        <begin position="28"/>
        <end position="170"/>
    </location>
</feature>
<comment type="caution">
    <text evidence="2">The sequence shown here is derived from an EMBL/GenBank/DDBJ whole genome shotgun (WGS) entry which is preliminary data.</text>
</comment>
<dbReference type="GO" id="GO:0009055">
    <property type="term" value="F:electron transfer activity"/>
    <property type="evidence" value="ECO:0007669"/>
    <property type="project" value="InterPro"/>
</dbReference>
<gene>
    <name evidence="2" type="ORF">D6851_00025</name>
</gene>
<organism evidence="2 3">
    <name type="scientific">Altericroceibacterium spongiae</name>
    <dbReference type="NCBI Taxonomy" id="2320269"/>
    <lineage>
        <taxon>Bacteria</taxon>
        <taxon>Pseudomonadati</taxon>
        <taxon>Pseudomonadota</taxon>
        <taxon>Alphaproteobacteria</taxon>
        <taxon>Sphingomonadales</taxon>
        <taxon>Erythrobacteraceae</taxon>
        <taxon>Altericroceibacterium</taxon>
    </lineage>
</organism>
<dbReference type="Gene3D" id="1.10.760.10">
    <property type="entry name" value="Cytochrome c-like domain"/>
    <property type="match status" value="1"/>
</dbReference>
<accession>A0A420EQK2</accession>
<dbReference type="EMBL" id="RAPF01000001">
    <property type="protein sequence ID" value="RKF22952.1"/>
    <property type="molecule type" value="Genomic_DNA"/>
</dbReference>
<dbReference type="GO" id="GO:0020037">
    <property type="term" value="F:heme binding"/>
    <property type="evidence" value="ECO:0007669"/>
    <property type="project" value="InterPro"/>
</dbReference>
<evidence type="ECO:0000313" key="3">
    <source>
        <dbReference type="Proteomes" id="UP000284395"/>
    </source>
</evidence>
<reference evidence="2 3" key="1">
    <citation type="submission" date="2018-09" db="EMBL/GenBank/DDBJ databases">
        <title>Altererythrobacter spongiae sp. nov., isolated from a marine sponge.</title>
        <authorList>
            <person name="Zhuang L."/>
            <person name="Luo L."/>
        </authorList>
    </citation>
    <scope>NUCLEOTIDE SEQUENCE [LARGE SCALE GENOMIC DNA]</scope>
    <source>
        <strain evidence="2 3">HN-Y73</strain>
    </source>
</reference>